<gene>
    <name evidence="2" type="ORF">CEURO_LOCUS15029</name>
</gene>
<comment type="caution">
    <text evidence="2">The sequence shown here is derived from an EMBL/GenBank/DDBJ whole genome shotgun (WGS) entry which is preliminary data.</text>
</comment>
<evidence type="ECO:0000256" key="1">
    <source>
        <dbReference type="SAM" id="SignalP"/>
    </source>
</evidence>
<feature type="chain" id="PRO_5040358683" evidence="1">
    <location>
        <begin position="27"/>
        <end position="131"/>
    </location>
</feature>
<reference evidence="2" key="1">
    <citation type="submission" date="2022-07" db="EMBL/GenBank/DDBJ databases">
        <authorList>
            <person name="Macas J."/>
            <person name="Novak P."/>
            <person name="Neumann P."/>
        </authorList>
    </citation>
    <scope>NUCLEOTIDE SEQUENCE</scope>
</reference>
<dbReference type="AlphaFoldDB" id="A0A9P1EFI6"/>
<keyword evidence="1" id="KW-0732">Signal</keyword>
<feature type="signal peptide" evidence="1">
    <location>
        <begin position="1"/>
        <end position="26"/>
    </location>
</feature>
<keyword evidence="3" id="KW-1185">Reference proteome</keyword>
<evidence type="ECO:0000313" key="3">
    <source>
        <dbReference type="Proteomes" id="UP001152484"/>
    </source>
</evidence>
<dbReference type="EMBL" id="CAMAPE010000038">
    <property type="protein sequence ID" value="CAH9100657.1"/>
    <property type="molecule type" value="Genomic_DNA"/>
</dbReference>
<protein>
    <submittedName>
        <fullName evidence="2">Uncharacterized protein</fullName>
    </submittedName>
</protein>
<name>A0A9P1EFI6_CUSEU</name>
<evidence type="ECO:0000313" key="2">
    <source>
        <dbReference type="EMBL" id="CAH9100657.1"/>
    </source>
</evidence>
<sequence length="131" mass="14769">MQNLSISLYLLLGLFLSVGKMRLSLAGGQDGYSCSIPEPTDDECWKAVLATVVADGAEGRFLPPNPPSPKCCAKVRNWGQGCFWSWVNGEAYKIECDPELILFNGEDMWDHCQNETQSLPRRGRPFMRRFH</sequence>
<accession>A0A9P1EFI6</accession>
<organism evidence="2 3">
    <name type="scientific">Cuscuta europaea</name>
    <name type="common">European dodder</name>
    <dbReference type="NCBI Taxonomy" id="41803"/>
    <lineage>
        <taxon>Eukaryota</taxon>
        <taxon>Viridiplantae</taxon>
        <taxon>Streptophyta</taxon>
        <taxon>Embryophyta</taxon>
        <taxon>Tracheophyta</taxon>
        <taxon>Spermatophyta</taxon>
        <taxon>Magnoliopsida</taxon>
        <taxon>eudicotyledons</taxon>
        <taxon>Gunneridae</taxon>
        <taxon>Pentapetalae</taxon>
        <taxon>asterids</taxon>
        <taxon>lamiids</taxon>
        <taxon>Solanales</taxon>
        <taxon>Convolvulaceae</taxon>
        <taxon>Cuscuteae</taxon>
        <taxon>Cuscuta</taxon>
        <taxon>Cuscuta subgen. Cuscuta</taxon>
    </lineage>
</organism>
<dbReference type="Proteomes" id="UP001152484">
    <property type="component" value="Unassembled WGS sequence"/>
</dbReference>
<proteinExistence type="predicted"/>